<dbReference type="Pfam" id="PF12706">
    <property type="entry name" value="Lactamase_B_2"/>
    <property type="match status" value="1"/>
</dbReference>
<gene>
    <name evidence="3" type="ORF">Q2T77_15490</name>
</gene>
<dbReference type="InterPro" id="IPR001279">
    <property type="entry name" value="Metallo-B-lactamas"/>
</dbReference>
<feature type="domain" description="Metallo-beta-lactamase" evidence="2">
    <location>
        <begin position="93"/>
        <end position="303"/>
    </location>
</feature>
<proteinExistence type="predicted"/>
<dbReference type="RefSeq" id="WP_301810619.1">
    <property type="nucleotide sequence ID" value="NZ_JAUJZH010000010.1"/>
</dbReference>
<name>A0ABT8S469_9BURK</name>
<dbReference type="Gene3D" id="3.60.15.10">
    <property type="entry name" value="Ribonuclease Z/Hydroxyacylglutathione hydrolase-like"/>
    <property type="match status" value="1"/>
</dbReference>
<dbReference type="InterPro" id="IPR024884">
    <property type="entry name" value="NAPE-PLD"/>
</dbReference>
<organism evidence="3 4">
    <name type="scientific">Variovorax ginsengisoli</name>
    <dbReference type="NCBI Taxonomy" id="363844"/>
    <lineage>
        <taxon>Bacteria</taxon>
        <taxon>Pseudomonadati</taxon>
        <taxon>Pseudomonadota</taxon>
        <taxon>Betaproteobacteria</taxon>
        <taxon>Burkholderiales</taxon>
        <taxon>Comamonadaceae</taxon>
        <taxon>Variovorax</taxon>
    </lineage>
</organism>
<dbReference type="SUPFAM" id="SSF56281">
    <property type="entry name" value="Metallo-hydrolase/oxidoreductase"/>
    <property type="match status" value="1"/>
</dbReference>
<evidence type="ECO:0000313" key="4">
    <source>
        <dbReference type="Proteomes" id="UP001169027"/>
    </source>
</evidence>
<evidence type="ECO:0000313" key="3">
    <source>
        <dbReference type="EMBL" id="MDO1533696.1"/>
    </source>
</evidence>
<evidence type="ECO:0000259" key="2">
    <source>
        <dbReference type="Pfam" id="PF12706"/>
    </source>
</evidence>
<dbReference type="PIRSF" id="PIRSF038896">
    <property type="entry name" value="NAPE-PLD"/>
    <property type="match status" value="1"/>
</dbReference>
<evidence type="ECO:0000256" key="1">
    <source>
        <dbReference type="SAM" id="MobiDB-lite"/>
    </source>
</evidence>
<dbReference type="PANTHER" id="PTHR15032:SF4">
    <property type="entry name" value="N-ACYL-PHOSPHATIDYLETHANOLAMINE-HYDROLYZING PHOSPHOLIPASE D"/>
    <property type="match status" value="1"/>
</dbReference>
<accession>A0ABT8S469</accession>
<keyword evidence="4" id="KW-1185">Reference proteome</keyword>
<feature type="region of interest" description="Disordered" evidence="1">
    <location>
        <begin position="1"/>
        <end position="20"/>
    </location>
</feature>
<reference evidence="3" key="1">
    <citation type="submission" date="2023-06" db="EMBL/GenBank/DDBJ databases">
        <authorList>
            <person name="Jiang Y."/>
            <person name="Liu Q."/>
        </authorList>
    </citation>
    <scope>NUCLEOTIDE SEQUENCE</scope>
    <source>
        <strain evidence="3">CGMCC 1.12090</strain>
    </source>
</reference>
<sequence>MNPYHDPGKSHHRPNGFQNNYLEFEPKSLSELLRWRREAARLRLPPPPQAATPRVAPELDWLRANALAGAAMQPAVTWIGHATAMVQMGGLTLLTDPMFSQRASPLPLLGPRRHAAPGLALAELPHVDLVLVSHNHYDHLDAASVAALNRQPGGPPLFVVPLGLKDWLAARGITRSIELDWWDRQRLEGPRGPVEVALVPAQHWSSRSPRDAMATLWGGFAVLAPDCHLLFTGDTGYSRDFGDIRQHFSDRQTVTQGGGFDLALIPIGAYAPRWFMRDQHVDVGEALRIHADLGAKRSLGIHWGVFQLTDEALDEPPRKLAELRELRGLAEEEFFVTAIGETRRLPPRRAFNPLSET</sequence>
<comment type="caution">
    <text evidence="3">The sequence shown here is derived from an EMBL/GenBank/DDBJ whole genome shotgun (WGS) entry which is preliminary data.</text>
</comment>
<dbReference type="EMBL" id="JAUKVY010000010">
    <property type="protein sequence ID" value="MDO1533696.1"/>
    <property type="molecule type" value="Genomic_DNA"/>
</dbReference>
<dbReference type="PANTHER" id="PTHR15032">
    <property type="entry name" value="N-ACYL-PHOSPHATIDYLETHANOLAMINE-HYDROLYZING PHOSPHOLIPASE D"/>
    <property type="match status" value="1"/>
</dbReference>
<dbReference type="Proteomes" id="UP001169027">
    <property type="component" value="Unassembled WGS sequence"/>
</dbReference>
<protein>
    <submittedName>
        <fullName evidence="3">MBL fold metallo-hydrolase</fullName>
    </submittedName>
</protein>
<dbReference type="InterPro" id="IPR036866">
    <property type="entry name" value="RibonucZ/Hydroxyglut_hydro"/>
</dbReference>